<accession>A0A504J3L7</accession>
<keyword evidence="1" id="KW-0732">Signal</keyword>
<dbReference type="EMBL" id="VFWZ01000010">
    <property type="protein sequence ID" value="TPN81669.1"/>
    <property type="molecule type" value="Genomic_DNA"/>
</dbReference>
<evidence type="ECO:0000256" key="1">
    <source>
        <dbReference type="SAM" id="SignalP"/>
    </source>
</evidence>
<dbReference type="PROSITE" id="PS51257">
    <property type="entry name" value="PROKAR_LIPOPROTEIN"/>
    <property type="match status" value="1"/>
</dbReference>
<protein>
    <recommendedName>
        <fullName evidence="4">DUF4382 domain-containing protein</fullName>
    </recommendedName>
</protein>
<sequence length="202" mass="22183">MKKIKIVLVALLALTILSCEGDSPEEETTGTTAETNEEAITAENVINRVKEEREKEEEAGGEDSGGNFVFIKDLQNYEGTWIIKESRSDDSKEFIAATEIVSNELFFPATSDNLVNVQSIRIEAGKIVLIDANNTVQNEFGISNYMIGSLVIGGLFTVDLSSSNSTASNLISRITLTSNNGDLRIGQFFNPGYIEYRLEKVN</sequence>
<feature type="chain" id="PRO_5021232333" description="DUF4382 domain-containing protein" evidence="1">
    <location>
        <begin position="22"/>
        <end position="202"/>
    </location>
</feature>
<organism evidence="2 3">
    <name type="scientific">Aquimarina algicola</name>
    <dbReference type="NCBI Taxonomy" id="2589995"/>
    <lineage>
        <taxon>Bacteria</taxon>
        <taxon>Pseudomonadati</taxon>
        <taxon>Bacteroidota</taxon>
        <taxon>Flavobacteriia</taxon>
        <taxon>Flavobacteriales</taxon>
        <taxon>Flavobacteriaceae</taxon>
        <taxon>Aquimarina</taxon>
    </lineage>
</organism>
<dbReference type="Proteomes" id="UP000315540">
    <property type="component" value="Unassembled WGS sequence"/>
</dbReference>
<keyword evidence="3" id="KW-1185">Reference proteome</keyword>
<dbReference type="AlphaFoldDB" id="A0A504J3L7"/>
<feature type="signal peptide" evidence="1">
    <location>
        <begin position="1"/>
        <end position="21"/>
    </location>
</feature>
<reference evidence="2 3" key="1">
    <citation type="submission" date="2019-06" db="EMBL/GenBank/DDBJ databases">
        <authorList>
            <person name="Meng X."/>
        </authorList>
    </citation>
    <scope>NUCLEOTIDE SEQUENCE [LARGE SCALE GENOMIC DNA]</scope>
    <source>
        <strain evidence="2 3">M625</strain>
    </source>
</reference>
<evidence type="ECO:0000313" key="3">
    <source>
        <dbReference type="Proteomes" id="UP000315540"/>
    </source>
</evidence>
<name>A0A504J3L7_9FLAO</name>
<dbReference type="RefSeq" id="WP_140597431.1">
    <property type="nucleotide sequence ID" value="NZ_VFWZ01000010.1"/>
</dbReference>
<evidence type="ECO:0000313" key="2">
    <source>
        <dbReference type="EMBL" id="TPN81669.1"/>
    </source>
</evidence>
<comment type="caution">
    <text evidence="2">The sequence shown here is derived from an EMBL/GenBank/DDBJ whole genome shotgun (WGS) entry which is preliminary data.</text>
</comment>
<evidence type="ECO:0008006" key="4">
    <source>
        <dbReference type="Google" id="ProtNLM"/>
    </source>
</evidence>
<proteinExistence type="predicted"/>
<gene>
    <name evidence="2" type="ORF">FHK87_24005</name>
</gene>